<dbReference type="EMBL" id="CABPSL010000002">
    <property type="protein sequence ID" value="VVD82198.1"/>
    <property type="molecule type" value="Genomic_DNA"/>
</dbReference>
<dbReference type="InterPro" id="IPR036873">
    <property type="entry name" value="Rhodanese-like_dom_sf"/>
</dbReference>
<dbReference type="InterPro" id="IPR001763">
    <property type="entry name" value="Rhodanese-like_dom"/>
</dbReference>
<keyword evidence="1" id="KW-0819">tRNA processing</keyword>
<dbReference type="SUPFAM" id="SSF52821">
    <property type="entry name" value="Rhodanese/Cell cycle control phosphatase"/>
    <property type="match status" value="1"/>
</dbReference>
<keyword evidence="1" id="KW-0560">Oxidoreductase</keyword>
<dbReference type="InterPro" id="IPR040503">
    <property type="entry name" value="TRHO_N"/>
</dbReference>
<reference evidence="3 4" key="1">
    <citation type="submission" date="2019-08" db="EMBL/GenBank/DDBJ databases">
        <authorList>
            <person name="Peeters C."/>
        </authorList>
    </citation>
    <scope>NUCLEOTIDE SEQUENCE [LARGE SCALE GENOMIC DNA]</scope>
    <source>
        <strain evidence="3 4">LMG 31106</strain>
    </source>
</reference>
<evidence type="ECO:0000313" key="3">
    <source>
        <dbReference type="EMBL" id="VVD82198.1"/>
    </source>
</evidence>
<sequence>MRPGARSEFLPAVTGMLSDSAKSGVKSKCVRAESAIMALYCFTLLRNPVAMSIVNIAAYKFVTLDDIATLRPALQARCQALDLKGTILLAPEGINLFLAGSREAVDAFLAELRADARFADLAVKESLSEAQPFRRMLVRPKKEIITMKMPVIKPADGRAPGIDPVTLKRWLDAGQDDEGRPVVMLDTRNDFEVDVGTFDNAVDYRLTKFSEFPDVVAAHRDDFEGKTIVSFCTGGIRCEKAAIYMRDIGLEHTYQLDGGILKYFEDVGGAHYQGDCFVFDYRTALTPDLTPSTTQQCFACRAVVTAEDQRSPAYVEGEHCPACVGSRTAANTLEKAIAAAPSAPSAPSA</sequence>
<dbReference type="PANTHER" id="PTHR43268">
    <property type="entry name" value="THIOSULFATE SULFURTRANSFERASE/RHODANESE-LIKE DOMAIN-CONTAINING PROTEIN 2"/>
    <property type="match status" value="1"/>
</dbReference>
<dbReference type="PANTHER" id="PTHR43268:SF3">
    <property type="entry name" value="RHODANESE-LIKE DOMAIN-CONTAINING PROTEIN 7-RELATED"/>
    <property type="match status" value="1"/>
</dbReference>
<proteinExistence type="inferred from homology"/>
<dbReference type="Gene3D" id="3.40.250.10">
    <property type="entry name" value="Rhodanese-like domain"/>
    <property type="match status" value="1"/>
</dbReference>
<feature type="domain" description="Rhodanese" evidence="2">
    <location>
        <begin position="178"/>
        <end position="272"/>
    </location>
</feature>
<dbReference type="SMART" id="SM00450">
    <property type="entry name" value="RHOD"/>
    <property type="match status" value="1"/>
</dbReference>
<dbReference type="GO" id="GO:0006400">
    <property type="term" value="P:tRNA modification"/>
    <property type="evidence" value="ECO:0007669"/>
    <property type="project" value="UniProtKB-UniRule"/>
</dbReference>
<dbReference type="PROSITE" id="PS50206">
    <property type="entry name" value="RHODANESE_3"/>
    <property type="match status" value="1"/>
</dbReference>
<dbReference type="AlphaFoldDB" id="A0A5E4T6K3"/>
<name>A0A5E4T6K3_9BURK</name>
<dbReference type="NCBIfam" id="NF003703">
    <property type="entry name" value="PRK05320.1"/>
    <property type="match status" value="1"/>
</dbReference>
<dbReference type="EC" id="1.14.-.-" evidence="1"/>
<comment type="similarity">
    <text evidence="1">Belongs to the TrhO family.</text>
</comment>
<gene>
    <name evidence="1" type="primary">trhO</name>
    <name evidence="3" type="ORF">PCE31106_01166</name>
</gene>
<dbReference type="HAMAP" id="MF_00469">
    <property type="entry name" value="TrhO"/>
    <property type="match status" value="1"/>
</dbReference>
<dbReference type="InterPro" id="IPR020936">
    <property type="entry name" value="TrhO"/>
</dbReference>
<dbReference type="GO" id="GO:0016705">
    <property type="term" value="F:oxidoreductase activity, acting on paired donors, with incorporation or reduction of molecular oxygen"/>
    <property type="evidence" value="ECO:0007669"/>
    <property type="project" value="UniProtKB-UniRule"/>
</dbReference>
<dbReference type="Pfam" id="PF17773">
    <property type="entry name" value="UPF0176_N"/>
    <property type="match status" value="1"/>
</dbReference>
<accession>A0A5E4T6K3</accession>
<dbReference type="CDD" id="cd01518">
    <property type="entry name" value="RHOD_YceA"/>
    <property type="match status" value="1"/>
</dbReference>
<evidence type="ECO:0000259" key="2">
    <source>
        <dbReference type="PROSITE" id="PS50206"/>
    </source>
</evidence>
<evidence type="ECO:0000256" key="1">
    <source>
        <dbReference type="HAMAP-Rule" id="MF_00469"/>
    </source>
</evidence>
<comment type="catalytic activity">
    <reaction evidence="1">
        <text>uridine(34) in tRNA + AH2 + O2 = 5-hydroxyuridine(34) in tRNA + A + H2O</text>
        <dbReference type="Rhea" id="RHEA:64224"/>
        <dbReference type="Rhea" id="RHEA-COMP:11727"/>
        <dbReference type="Rhea" id="RHEA-COMP:13381"/>
        <dbReference type="ChEBI" id="CHEBI:13193"/>
        <dbReference type="ChEBI" id="CHEBI:15377"/>
        <dbReference type="ChEBI" id="CHEBI:15379"/>
        <dbReference type="ChEBI" id="CHEBI:17499"/>
        <dbReference type="ChEBI" id="CHEBI:65315"/>
        <dbReference type="ChEBI" id="CHEBI:136877"/>
    </reaction>
</comment>
<dbReference type="Pfam" id="PF00581">
    <property type="entry name" value="Rhodanese"/>
    <property type="match status" value="1"/>
</dbReference>
<dbReference type="Proteomes" id="UP000384354">
    <property type="component" value="Unassembled WGS sequence"/>
</dbReference>
<protein>
    <recommendedName>
        <fullName evidence="1">tRNA uridine(34) hydroxylase</fullName>
        <ecNumber evidence="1">1.14.-.-</ecNumber>
    </recommendedName>
    <alternativeName>
        <fullName evidence="1">tRNA hydroxylation protein O</fullName>
    </alternativeName>
</protein>
<dbReference type="Gene3D" id="3.30.70.100">
    <property type="match status" value="1"/>
</dbReference>
<comment type="function">
    <text evidence="1">Catalyzes oxygen-dependent 5-hydroxyuridine (ho5U) modification at position 34 in tRNAs.</text>
</comment>
<organism evidence="3 4">
    <name type="scientific">Pandoraea cepalis</name>
    <dbReference type="NCBI Taxonomy" id="2508294"/>
    <lineage>
        <taxon>Bacteria</taxon>
        <taxon>Pseudomonadati</taxon>
        <taxon>Pseudomonadota</taxon>
        <taxon>Betaproteobacteria</taxon>
        <taxon>Burkholderiales</taxon>
        <taxon>Burkholderiaceae</taxon>
        <taxon>Pandoraea</taxon>
    </lineage>
</organism>
<evidence type="ECO:0000313" key="4">
    <source>
        <dbReference type="Proteomes" id="UP000384354"/>
    </source>
</evidence>